<comment type="caution">
    <text evidence="3">The sequence shown here is derived from an EMBL/GenBank/DDBJ whole genome shotgun (WGS) entry which is preliminary data.</text>
</comment>
<dbReference type="AlphaFoldDB" id="A0AAW7X6Q1"/>
<dbReference type="EC" id="4.2.2.n1" evidence="3"/>
<name>A0AAW7X6Q1_9GAMM</name>
<gene>
    <name evidence="3" type="ORF">Q4521_12295</name>
</gene>
<keyword evidence="3" id="KW-0456">Lyase</keyword>
<organism evidence="3 4">
    <name type="scientific">Saccharophagus degradans</name>
    <dbReference type="NCBI Taxonomy" id="86304"/>
    <lineage>
        <taxon>Bacteria</taxon>
        <taxon>Pseudomonadati</taxon>
        <taxon>Pseudomonadota</taxon>
        <taxon>Gammaproteobacteria</taxon>
        <taxon>Cellvibrionales</taxon>
        <taxon>Cellvibrionaceae</taxon>
        <taxon>Saccharophagus</taxon>
    </lineage>
</organism>
<dbReference type="CDD" id="cd00254">
    <property type="entry name" value="LT-like"/>
    <property type="match status" value="1"/>
</dbReference>
<dbReference type="PANTHER" id="PTHR37423">
    <property type="entry name" value="SOLUBLE LYTIC MUREIN TRANSGLYCOSYLASE-RELATED"/>
    <property type="match status" value="1"/>
</dbReference>
<dbReference type="GO" id="GO:0016829">
    <property type="term" value="F:lyase activity"/>
    <property type="evidence" value="ECO:0007669"/>
    <property type="project" value="UniProtKB-KW"/>
</dbReference>
<dbReference type="Pfam" id="PF01464">
    <property type="entry name" value="SLT"/>
    <property type="match status" value="1"/>
</dbReference>
<evidence type="ECO:0000313" key="3">
    <source>
        <dbReference type="EMBL" id="MDO6423257.1"/>
    </source>
</evidence>
<evidence type="ECO:0000313" key="4">
    <source>
        <dbReference type="Proteomes" id="UP001169760"/>
    </source>
</evidence>
<dbReference type="Proteomes" id="UP001169760">
    <property type="component" value="Unassembled WGS sequence"/>
</dbReference>
<evidence type="ECO:0000256" key="1">
    <source>
        <dbReference type="ARBA" id="ARBA00007734"/>
    </source>
</evidence>
<reference evidence="3" key="1">
    <citation type="submission" date="2023-07" db="EMBL/GenBank/DDBJ databases">
        <title>Genome content predicts the carbon catabolic preferences of heterotrophic bacteria.</title>
        <authorList>
            <person name="Gralka M."/>
        </authorList>
    </citation>
    <scope>NUCLEOTIDE SEQUENCE</scope>
    <source>
        <strain evidence="3">I3M17_2</strain>
    </source>
</reference>
<dbReference type="EMBL" id="JAUOPB010000008">
    <property type="protein sequence ID" value="MDO6423257.1"/>
    <property type="molecule type" value="Genomic_DNA"/>
</dbReference>
<proteinExistence type="inferred from homology"/>
<dbReference type="PANTHER" id="PTHR37423:SF2">
    <property type="entry name" value="MEMBRANE-BOUND LYTIC MUREIN TRANSGLYCOSYLASE C"/>
    <property type="match status" value="1"/>
</dbReference>
<protein>
    <submittedName>
        <fullName evidence="3">Lytic transglycosylase domain-containing protein</fullName>
        <ecNumber evidence="3">4.2.2.n1</ecNumber>
    </submittedName>
</protein>
<dbReference type="Gene3D" id="1.10.530.10">
    <property type="match status" value="1"/>
</dbReference>
<sequence length="175" mass="20476">MLLPFCLSCQADEIDPELKAKLMQAVAEADSFVDEFDAQVWLMQKSAVLERFVKDPDDRLFLLRHIHREAKRADLPPEFVLAVIQVESHFDQFALSRVGARGLMQIMPFWKNEIGRETDNLMHIETNLRYGCTILKHYLERANGNWAEALARYNGSYGKIWYAEKVMVAWQKNWR</sequence>
<evidence type="ECO:0000259" key="2">
    <source>
        <dbReference type="Pfam" id="PF01464"/>
    </source>
</evidence>
<comment type="similarity">
    <text evidence="1">Belongs to the transglycosylase Slt family.</text>
</comment>
<dbReference type="InterPro" id="IPR023346">
    <property type="entry name" value="Lysozyme-like_dom_sf"/>
</dbReference>
<feature type="domain" description="Transglycosylase SLT" evidence="2">
    <location>
        <begin position="66"/>
        <end position="163"/>
    </location>
</feature>
<dbReference type="RefSeq" id="WP_303492984.1">
    <property type="nucleotide sequence ID" value="NZ_JAUOPB010000008.1"/>
</dbReference>
<dbReference type="SUPFAM" id="SSF53955">
    <property type="entry name" value="Lysozyme-like"/>
    <property type="match status" value="1"/>
</dbReference>
<accession>A0AAW7X6Q1</accession>
<dbReference type="InterPro" id="IPR008258">
    <property type="entry name" value="Transglycosylase_SLT_dom_1"/>
</dbReference>